<dbReference type="Proteomes" id="UP000504636">
    <property type="component" value="Unplaced"/>
</dbReference>
<feature type="non-terminal residue" evidence="1">
    <location>
        <position position="1"/>
    </location>
</feature>
<accession>A0A6A6YLP0</accession>
<dbReference type="InterPro" id="IPR021842">
    <property type="entry name" value="DUF3435"/>
</dbReference>
<proteinExistence type="predicted"/>
<evidence type="ECO:0000313" key="2">
    <source>
        <dbReference type="Proteomes" id="UP000504636"/>
    </source>
</evidence>
<organism evidence="1">
    <name type="scientific">Mytilinidion resinicola</name>
    <dbReference type="NCBI Taxonomy" id="574789"/>
    <lineage>
        <taxon>Eukaryota</taxon>
        <taxon>Fungi</taxon>
        <taxon>Dikarya</taxon>
        <taxon>Ascomycota</taxon>
        <taxon>Pezizomycotina</taxon>
        <taxon>Dothideomycetes</taxon>
        <taxon>Pleosporomycetidae</taxon>
        <taxon>Mytilinidiales</taxon>
        <taxon>Mytilinidiaceae</taxon>
        <taxon>Mytilinidion</taxon>
    </lineage>
</organism>
<reference evidence="3" key="3">
    <citation type="submission" date="2025-04" db="UniProtKB">
        <authorList>
            <consortium name="RefSeq"/>
        </authorList>
    </citation>
    <scope>IDENTIFICATION</scope>
    <source>
        <strain evidence="3">CBS 304.34</strain>
    </source>
</reference>
<dbReference type="AlphaFoldDB" id="A0A6A6YLP0"/>
<dbReference type="RefSeq" id="XP_033576447.1">
    <property type="nucleotide sequence ID" value="XM_033715571.1"/>
</dbReference>
<evidence type="ECO:0000313" key="3">
    <source>
        <dbReference type="RefSeq" id="XP_033576447.1"/>
    </source>
</evidence>
<dbReference type="GeneID" id="54456464"/>
<dbReference type="EMBL" id="MU003701">
    <property type="protein sequence ID" value="KAF2809483.1"/>
    <property type="molecule type" value="Genomic_DNA"/>
</dbReference>
<gene>
    <name evidence="1 3" type="ORF">BDZ99DRAFT_388424</name>
</gene>
<keyword evidence="2" id="KW-1185">Reference proteome</keyword>
<protein>
    <submittedName>
        <fullName evidence="1 3">Uncharacterized protein</fullName>
    </submittedName>
</protein>
<dbReference type="Pfam" id="PF11917">
    <property type="entry name" value="DUF3435"/>
    <property type="match status" value="1"/>
</dbReference>
<sequence>ITRPYLLRYNRGKAFNKNSNISKAIQNLIITHRDSRTFLKHYFLRRITVDI</sequence>
<reference evidence="3" key="2">
    <citation type="submission" date="2020-04" db="EMBL/GenBank/DDBJ databases">
        <authorList>
            <consortium name="NCBI Genome Project"/>
        </authorList>
    </citation>
    <scope>NUCLEOTIDE SEQUENCE</scope>
    <source>
        <strain evidence="3">CBS 304.34</strain>
    </source>
</reference>
<dbReference type="OrthoDB" id="3789246at2759"/>
<name>A0A6A6YLP0_9PEZI</name>
<evidence type="ECO:0000313" key="1">
    <source>
        <dbReference type="EMBL" id="KAF2809483.1"/>
    </source>
</evidence>
<reference evidence="1 3" key="1">
    <citation type="journal article" date="2020" name="Stud. Mycol.">
        <title>101 Dothideomycetes genomes: a test case for predicting lifestyles and emergence of pathogens.</title>
        <authorList>
            <person name="Haridas S."/>
            <person name="Albert R."/>
            <person name="Binder M."/>
            <person name="Bloem J."/>
            <person name="Labutti K."/>
            <person name="Salamov A."/>
            <person name="Andreopoulos B."/>
            <person name="Baker S."/>
            <person name="Barry K."/>
            <person name="Bills G."/>
            <person name="Bluhm B."/>
            <person name="Cannon C."/>
            <person name="Castanera R."/>
            <person name="Culley D."/>
            <person name="Daum C."/>
            <person name="Ezra D."/>
            <person name="Gonzalez J."/>
            <person name="Henrissat B."/>
            <person name="Kuo A."/>
            <person name="Liang C."/>
            <person name="Lipzen A."/>
            <person name="Lutzoni F."/>
            <person name="Magnuson J."/>
            <person name="Mondo S."/>
            <person name="Nolan M."/>
            <person name="Ohm R."/>
            <person name="Pangilinan J."/>
            <person name="Park H.-J."/>
            <person name="Ramirez L."/>
            <person name="Alfaro M."/>
            <person name="Sun H."/>
            <person name="Tritt A."/>
            <person name="Yoshinaga Y."/>
            <person name="Zwiers L.-H."/>
            <person name="Turgeon B."/>
            <person name="Goodwin S."/>
            <person name="Spatafora J."/>
            <person name="Crous P."/>
            <person name="Grigoriev I."/>
        </authorList>
    </citation>
    <scope>NUCLEOTIDE SEQUENCE</scope>
    <source>
        <strain evidence="1 3">CBS 304.34</strain>
    </source>
</reference>